<dbReference type="Proteomes" id="UP000582659">
    <property type="component" value="Unassembled WGS sequence"/>
</dbReference>
<dbReference type="GO" id="GO:0016787">
    <property type="term" value="F:hydrolase activity"/>
    <property type="evidence" value="ECO:0007669"/>
    <property type="project" value="InterPro"/>
</dbReference>
<reference evidence="3" key="2">
    <citation type="submission" date="2020-08" db="EMBL/GenBank/DDBJ databases">
        <authorList>
            <person name="Kikuchi T."/>
        </authorList>
    </citation>
    <scope>NUCLEOTIDE SEQUENCE</scope>
    <source>
        <strain evidence="2">Ka4C1</strain>
    </source>
</reference>
<keyword evidence="5" id="KW-1185">Reference proteome</keyword>
<dbReference type="Pfam" id="PF01738">
    <property type="entry name" value="DLH"/>
    <property type="match status" value="1"/>
</dbReference>
<dbReference type="InterPro" id="IPR029058">
    <property type="entry name" value="AB_hydrolase_fold"/>
</dbReference>
<dbReference type="PANTHER" id="PTHR22946">
    <property type="entry name" value="DIENELACTONE HYDROLASE DOMAIN-CONTAINING PROTEIN-RELATED"/>
    <property type="match status" value="1"/>
</dbReference>
<dbReference type="InterPro" id="IPR050261">
    <property type="entry name" value="FrsA_esterase"/>
</dbReference>
<evidence type="ECO:0000313" key="5">
    <source>
        <dbReference type="Proteomes" id="UP000659654"/>
    </source>
</evidence>
<gene>
    <name evidence="2" type="ORF">BXYJ_LOCUS5163</name>
</gene>
<protein>
    <submittedName>
        <fullName evidence="2">(pine wood nematode) hypothetical protein</fullName>
    </submittedName>
    <submittedName>
        <fullName evidence="6">DLH domain-containing protein</fullName>
    </submittedName>
</protein>
<dbReference type="SUPFAM" id="SSF53474">
    <property type="entry name" value="alpha/beta-Hydrolases"/>
    <property type="match status" value="1"/>
</dbReference>
<evidence type="ECO:0000313" key="4">
    <source>
        <dbReference type="Proteomes" id="UP000095284"/>
    </source>
</evidence>
<dbReference type="Gene3D" id="3.40.50.1820">
    <property type="entry name" value="alpha/beta hydrolase"/>
    <property type="match status" value="1"/>
</dbReference>
<dbReference type="Proteomes" id="UP000095284">
    <property type="component" value="Unplaced"/>
</dbReference>
<reference evidence="6" key="1">
    <citation type="submission" date="2016-11" db="UniProtKB">
        <authorList>
            <consortium name="WormBaseParasite"/>
        </authorList>
    </citation>
    <scope>IDENTIFICATION</scope>
</reference>
<dbReference type="WBParaSite" id="BXY_1707000.1">
    <property type="protein sequence ID" value="BXY_1707000.1"/>
    <property type="gene ID" value="BXY_1707000"/>
</dbReference>
<dbReference type="AlphaFoldDB" id="A0A1I7SVJ3"/>
<dbReference type="eggNOG" id="ENOG502S55Z">
    <property type="taxonomic scope" value="Eukaryota"/>
</dbReference>
<organism evidence="4 6">
    <name type="scientific">Bursaphelenchus xylophilus</name>
    <name type="common">Pinewood nematode worm</name>
    <name type="synonym">Aphelenchoides xylophilus</name>
    <dbReference type="NCBI Taxonomy" id="6326"/>
    <lineage>
        <taxon>Eukaryota</taxon>
        <taxon>Metazoa</taxon>
        <taxon>Ecdysozoa</taxon>
        <taxon>Nematoda</taxon>
        <taxon>Chromadorea</taxon>
        <taxon>Rhabditida</taxon>
        <taxon>Tylenchina</taxon>
        <taxon>Tylenchomorpha</taxon>
        <taxon>Aphelenchoidea</taxon>
        <taxon>Aphelenchoididae</taxon>
        <taxon>Bursaphelenchus</taxon>
    </lineage>
</organism>
<dbReference type="EMBL" id="CAJFDI010000002">
    <property type="protein sequence ID" value="CAD5217694.1"/>
    <property type="molecule type" value="Genomic_DNA"/>
</dbReference>
<evidence type="ECO:0000313" key="6">
    <source>
        <dbReference type="WBParaSite" id="BXY_1707000.1"/>
    </source>
</evidence>
<proteinExistence type="predicted"/>
<name>A0A1I7SVJ3_BURXY</name>
<dbReference type="EMBL" id="CAJFCV020000002">
    <property type="protein sequence ID" value="CAG9101546.1"/>
    <property type="molecule type" value="Genomic_DNA"/>
</dbReference>
<feature type="domain" description="Dienelactone hydrolase" evidence="1">
    <location>
        <begin position="17"/>
        <end position="240"/>
    </location>
</feature>
<dbReference type="InterPro" id="IPR002925">
    <property type="entry name" value="Dienelactn_hydro"/>
</dbReference>
<dbReference type="SMR" id="A0A1I7SVJ3"/>
<dbReference type="OrthoDB" id="17560at2759"/>
<evidence type="ECO:0000313" key="2">
    <source>
        <dbReference type="EMBL" id="CAD5217694.1"/>
    </source>
</evidence>
<dbReference type="Proteomes" id="UP000659654">
    <property type="component" value="Unassembled WGS sequence"/>
</dbReference>
<sequence>MTIKSKAVDYNDGKLVLEGYLSQPESATTKLPAVVIYPAFWGITDNEKEVAKELAKLGYVALAASIYEKGVHPKSREEAFGLITPLLQNRVKIMKPRILAAYDFVKAMKNVDSQKISAIGYCFGGACVLDLARYNVDIKVGVSFHGAFRPIKEGEDHSKLKPITTSLLICHGDADEHVNPEVPALLEELRARKADFQFIRYANAKHGFTMQAEPGASDLVGYNEKADKRSKMAMLNILSEVIGVPKTRSPLKKIRTAEDK</sequence>
<dbReference type="PANTHER" id="PTHR22946:SF0">
    <property type="entry name" value="DIENELACTONE HYDROLASE DOMAIN-CONTAINING PROTEIN"/>
    <property type="match status" value="1"/>
</dbReference>
<evidence type="ECO:0000313" key="3">
    <source>
        <dbReference type="EMBL" id="CAG9101546.1"/>
    </source>
</evidence>
<evidence type="ECO:0000259" key="1">
    <source>
        <dbReference type="Pfam" id="PF01738"/>
    </source>
</evidence>
<accession>A0A1I7SVJ3</accession>